<accession>A0A5C8V498</accession>
<dbReference type="RefSeq" id="WP_147744614.1">
    <property type="nucleotide sequence ID" value="NZ_VRUR01000002.1"/>
</dbReference>
<evidence type="ECO:0000313" key="2">
    <source>
        <dbReference type="Proteomes" id="UP000321456"/>
    </source>
</evidence>
<comment type="caution">
    <text evidence="1">The sequence shown here is derived from an EMBL/GenBank/DDBJ whole genome shotgun (WGS) entry which is preliminary data.</text>
</comment>
<keyword evidence="2" id="KW-1185">Reference proteome</keyword>
<protein>
    <submittedName>
        <fullName evidence="1">Uncharacterized protein</fullName>
    </submittedName>
</protein>
<dbReference type="Proteomes" id="UP000321456">
    <property type="component" value="Unassembled WGS sequence"/>
</dbReference>
<proteinExistence type="predicted"/>
<evidence type="ECO:0000313" key="1">
    <source>
        <dbReference type="EMBL" id="TXN35842.1"/>
    </source>
</evidence>
<dbReference type="AlphaFoldDB" id="A0A5C8V498"/>
<sequence>MKSHFELNDTEFVQKFEDCSLEPSLFNHGAHLRLAWYYIKEFGVEKAIKKTCAAIKQFDLVHGKGDKFHTTITVASVKMVYHFMQKSQNSDFQTFMHKFPRLKIAFKELLDQHYGIDIFSNEEARVRYINPDILPFD</sequence>
<reference evidence="1 2" key="1">
    <citation type="submission" date="2019-08" db="EMBL/GenBank/DDBJ databases">
        <title>Professor.</title>
        <authorList>
            <person name="Park J.S."/>
        </authorList>
    </citation>
    <scope>NUCLEOTIDE SEQUENCE [LARGE SCALE GENOMIC DNA]</scope>
    <source>
        <strain evidence="1 2">176CP5-101</strain>
    </source>
</reference>
<name>A0A5C8V498_9FLAO</name>
<gene>
    <name evidence="1" type="ORF">FVB32_14845</name>
</gene>
<organism evidence="1 2">
    <name type="scientific">Flagellimonas hymeniacidonis</name>
    <dbReference type="NCBI Taxonomy" id="2603628"/>
    <lineage>
        <taxon>Bacteria</taxon>
        <taxon>Pseudomonadati</taxon>
        <taxon>Bacteroidota</taxon>
        <taxon>Flavobacteriia</taxon>
        <taxon>Flavobacteriales</taxon>
        <taxon>Flavobacteriaceae</taxon>
        <taxon>Flagellimonas</taxon>
    </lineage>
</organism>
<dbReference type="EMBL" id="VRUR01000002">
    <property type="protein sequence ID" value="TXN35842.1"/>
    <property type="molecule type" value="Genomic_DNA"/>
</dbReference>